<reference evidence="1 2" key="1">
    <citation type="submission" date="2018-11" db="EMBL/GenBank/DDBJ databases">
        <title>Genomic Encyclopedia of Type Strains, Phase IV (KMG-IV): sequencing the most valuable type-strain genomes for metagenomic binning, comparative biology and taxonomic classification.</title>
        <authorList>
            <person name="Goeker M."/>
        </authorList>
    </citation>
    <scope>NUCLEOTIDE SEQUENCE [LARGE SCALE GENOMIC DNA]</scope>
    <source>
        <strain evidence="1 2">DSM 29158</strain>
    </source>
</reference>
<keyword evidence="2" id="KW-1185">Reference proteome</keyword>
<dbReference type="InterPro" id="IPR011664">
    <property type="entry name" value="Abi_system_AbiD/AbiF-like"/>
</dbReference>
<sequence length="330" mass="38986">MGNKPKTTDGLMRHMRDNKKLNIGGSKQKRQLRNIGYFHGYKGYNFYQRKENDLSYSEFTELHALYEFDTEIKTLFYRHVMFSETAIKNRILEIIHKESGYDLEPLFEKVLIDYKKHAPGHKEYKKKLAQTLRLRKDIYEKIHENCNTKPYISHYIYDDRPVPVYAVFELLTLGNMVFLTRCLKDTMKINLLKDLDLFITSFEKNEKIIGDLIDCLKGLRNAIAHNGVLYDCRFKDNSTGKQLTEYFNVKMKVKNLEFNRIVDYLAVIILICSSLGYSKTELKRIVREFETSLNKLRNELKHNISVYDKIIGTDVRTKINQINTYINNIS</sequence>
<dbReference type="EMBL" id="RKRK01000003">
    <property type="protein sequence ID" value="RPF56756.1"/>
    <property type="molecule type" value="Genomic_DNA"/>
</dbReference>
<comment type="caution">
    <text evidence="1">The sequence shown here is derived from an EMBL/GenBank/DDBJ whole genome shotgun (WGS) entry which is preliminary data.</text>
</comment>
<gene>
    <name evidence="1" type="ORF">EDD62_1415</name>
</gene>
<accession>A0A3N5BGA4</accession>
<proteinExistence type="predicted"/>
<dbReference type="RefSeq" id="WP_123808066.1">
    <property type="nucleotide sequence ID" value="NZ_CBCSGK010000004.1"/>
</dbReference>
<evidence type="ECO:0000313" key="1">
    <source>
        <dbReference type="EMBL" id="RPF56756.1"/>
    </source>
</evidence>
<dbReference type="Pfam" id="PF07751">
    <property type="entry name" value="Abi_2"/>
    <property type="match status" value="1"/>
</dbReference>
<name>A0A3N5BGA4_9BACL</name>
<evidence type="ECO:0000313" key="2">
    <source>
        <dbReference type="Proteomes" id="UP000277108"/>
    </source>
</evidence>
<protein>
    <submittedName>
        <fullName evidence="1">Abortive infection bacteriophage resistance protein</fullName>
    </submittedName>
</protein>
<dbReference type="Proteomes" id="UP000277108">
    <property type="component" value="Unassembled WGS sequence"/>
</dbReference>
<organism evidence="1 2">
    <name type="scientific">Abyssicoccus albus</name>
    <dbReference type="NCBI Taxonomy" id="1817405"/>
    <lineage>
        <taxon>Bacteria</taxon>
        <taxon>Bacillati</taxon>
        <taxon>Bacillota</taxon>
        <taxon>Bacilli</taxon>
        <taxon>Bacillales</taxon>
        <taxon>Abyssicoccaceae</taxon>
    </lineage>
</organism>
<dbReference type="OrthoDB" id="2046111at2"/>
<dbReference type="AlphaFoldDB" id="A0A3N5BGA4"/>